<keyword evidence="4" id="KW-0378">Hydrolase</keyword>
<dbReference type="PANTHER" id="PTHR45865">
    <property type="entry name" value="E3 UBIQUITIN-PROTEIN LIGASE SHPRH FAMILY MEMBER"/>
    <property type="match status" value="1"/>
</dbReference>
<accession>A0A3D8QSZ0</accession>
<dbReference type="Pfam" id="PF13920">
    <property type="entry name" value="zf-C3HC4_3"/>
    <property type="match status" value="1"/>
</dbReference>
<feature type="domain" description="Helicase C-terminal" evidence="11">
    <location>
        <begin position="1272"/>
        <end position="1428"/>
    </location>
</feature>
<reference evidence="12 13" key="1">
    <citation type="journal article" date="2018" name="IMA Fungus">
        <title>IMA Genome-F 9: Draft genome sequence of Annulohypoxylon stygium, Aspergillus mulundensis, Berkeleyomyces basicola (syn. Thielaviopsis basicola), Ceratocystis smalleyi, two Cercospora beticola strains, Coleophoma cylindrospora, Fusarium fracticaudum, Phialophora cf. hyalina, and Morchella septimelata.</title>
        <authorList>
            <person name="Wingfield B.D."/>
            <person name="Bills G.F."/>
            <person name="Dong Y."/>
            <person name="Huang W."/>
            <person name="Nel W.J."/>
            <person name="Swalarsk-Parry B.S."/>
            <person name="Vaghefi N."/>
            <person name="Wilken P.M."/>
            <person name="An Z."/>
            <person name="de Beer Z.W."/>
            <person name="De Vos L."/>
            <person name="Chen L."/>
            <person name="Duong T.A."/>
            <person name="Gao Y."/>
            <person name="Hammerbacher A."/>
            <person name="Kikkert J.R."/>
            <person name="Li Y."/>
            <person name="Li H."/>
            <person name="Li K."/>
            <person name="Li Q."/>
            <person name="Liu X."/>
            <person name="Ma X."/>
            <person name="Naidoo K."/>
            <person name="Pethybridge S.J."/>
            <person name="Sun J."/>
            <person name="Steenkamp E.T."/>
            <person name="van der Nest M.A."/>
            <person name="van Wyk S."/>
            <person name="Wingfield M.J."/>
            <person name="Xiong C."/>
            <person name="Yue Q."/>
            <person name="Zhang X."/>
        </authorList>
    </citation>
    <scope>NUCLEOTIDE SEQUENCE [LARGE SCALE GENOMIC DNA]</scope>
    <source>
        <strain evidence="12 13">BP6252</strain>
    </source>
</reference>
<evidence type="ECO:0000256" key="1">
    <source>
        <dbReference type="ARBA" id="ARBA00022723"/>
    </source>
</evidence>
<dbReference type="Pfam" id="PF26021">
    <property type="entry name" value="Ferritin_C144_05"/>
    <property type="match status" value="1"/>
</dbReference>
<keyword evidence="6" id="KW-0067">ATP-binding</keyword>
<dbReference type="InterPro" id="IPR001650">
    <property type="entry name" value="Helicase_C-like"/>
</dbReference>
<evidence type="ECO:0000256" key="3">
    <source>
        <dbReference type="ARBA" id="ARBA00022771"/>
    </source>
</evidence>
<evidence type="ECO:0008006" key="14">
    <source>
        <dbReference type="Google" id="ProtNLM"/>
    </source>
</evidence>
<evidence type="ECO:0000259" key="11">
    <source>
        <dbReference type="PROSITE" id="PS51194"/>
    </source>
</evidence>
<feature type="compositionally biased region" description="Acidic residues" evidence="8">
    <location>
        <begin position="781"/>
        <end position="793"/>
    </location>
</feature>
<protein>
    <recommendedName>
        <fullName evidence="14">ATP-dependent DNA helicase</fullName>
    </recommendedName>
</protein>
<dbReference type="PROSITE" id="PS50089">
    <property type="entry name" value="ZF_RING_2"/>
    <property type="match status" value="1"/>
</dbReference>
<dbReference type="OrthoDB" id="5330228at2759"/>
<evidence type="ECO:0000256" key="7">
    <source>
        <dbReference type="PROSITE-ProRule" id="PRU00175"/>
    </source>
</evidence>
<evidence type="ECO:0000259" key="9">
    <source>
        <dbReference type="PROSITE" id="PS50089"/>
    </source>
</evidence>
<evidence type="ECO:0000256" key="6">
    <source>
        <dbReference type="ARBA" id="ARBA00022840"/>
    </source>
</evidence>
<dbReference type="PANTHER" id="PTHR45865:SF1">
    <property type="entry name" value="E3 UBIQUITIN-PROTEIN LIGASE SHPRH"/>
    <property type="match status" value="1"/>
</dbReference>
<dbReference type="SMART" id="SM00184">
    <property type="entry name" value="RING"/>
    <property type="match status" value="1"/>
</dbReference>
<dbReference type="GO" id="GO:0061630">
    <property type="term" value="F:ubiquitin protein ligase activity"/>
    <property type="evidence" value="ECO:0007669"/>
    <property type="project" value="TreeGrafter"/>
</dbReference>
<dbReference type="InterPro" id="IPR049730">
    <property type="entry name" value="SNF2/RAD54-like_C"/>
</dbReference>
<comment type="caution">
    <text evidence="12">The sequence shown here is derived from an EMBL/GenBank/DDBJ whole genome shotgun (WGS) entry which is preliminary data.</text>
</comment>
<dbReference type="Gene3D" id="3.40.50.300">
    <property type="entry name" value="P-loop containing nucleotide triphosphate hydrolases"/>
    <property type="match status" value="1"/>
</dbReference>
<evidence type="ECO:0000256" key="4">
    <source>
        <dbReference type="ARBA" id="ARBA00022801"/>
    </source>
</evidence>
<dbReference type="GO" id="GO:0008270">
    <property type="term" value="F:zinc ion binding"/>
    <property type="evidence" value="ECO:0007669"/>
    <property type="project" value="UniProtKB-KW"/>
</dbReference>
<evidence type="ECO:0000256" key="5">
    <source>
        <dbReference type="ARBA" id="ARBA00022833"/>
    </source>
</evidence>
<proteinExistence type="predicted"/>
<dbReference type="CDD" id="cd18070">
    <property type="entry name" value="DEXQc_SHPRH"/>
    <property type="match status" value="1"/>
</dbReference>
<dbReference type="SMART" id="SM00490">
    <property type="entry name" value="HELICc"/>
    <property type="match status" value="1"/>
</dbReference>
<organism evidence="12 13">
    <name type="scientific">Coleophoma cylindrospora</name>
    <dbReference type="NCBI Taxonomy" id="1849047"/>
    <lineage>
        <taxon>Eukaryota</taxon>
        <taxon>Fungi</taxon>
        <taxon>Dikarya</taxon>
        <taxon>Ascomycota</taxon>
        <taxon>Pezizomycotina</taxon>
        <taxon>Leotiomycetes</taxon>
        <taxon>Helotiales</taxon>
        <taxon>Dermateaceae</taxon>
        <taxon>Coleophoma</taxon>
    </lineage>
</organism>
<dbReference type="GO" id="GO:0005634">
    <property type="term" value="C:nucleus"/>
    <property type="evidence" value="ECO:0007669"/>
    <property type="project" value="TreeGrafter"/>
</dbReference>
<evidence type="ECO:0000256" key="2">
    <source>
        <dbReference type="ARBA" id="ARBA00022741"/>
    </source>
</evidence>
<dbReference type="Gene3D" id="3.30.40.10">
    <property type="entry name" value="Zinc/RING finger domain, C3HC4 (zinc finger)"/>
    <property type="match status" value="1"/>
</dbReference>
<feature type="domain" description="Helicase ATP-binding" evidence="10">
    <location>
        <begin position="357"/>
        <end position="561"/>
    </location>
</feature>
<dbReference type="Pfam" id="PF00271">
    <property type="entry name" value="Helicase_C"/>
    <property type="match status" value="1"/>
</dbReference>
<keyword evidence="3 7" id="KW-0863">Zinc-finger</keyword>
<dbReference type="InterPro" id="IPR014001">
    <property type="entry name" value="Helicase_ATP-bd"/>
</dbReference>
<feature type="region of interest" description="Disordered" evidence="8">
    <location>
        <begin position="761"/>
        <end position="793"/>
    </location>
</feature>
<dbReference type="GO" id="GO:0016787">
    <property type="term" value="F:hydrolase activity"/>
    <property type="evidence" value="ECO:0007669"/>
    <property type="project" value="UniProtKB-KW"/>
</dbReference>
<dbReference type="EMBL" id="PDLM01000012">
    <property type="protein sequence ID" value="RDW64811.1"/>
    <property type="molecule type" value="Genomic_DNA"/>
</dbReference>
<dbReference type="PROSITE" id="PS51192">
    <property type="entry name" value="HELICASE_ATP_BIND_1"/>
    <property type="match status" value="1"/>
</dbReference>
<dbReference type="InterPro" id="IPR000330">
    <property type="entry name" value="SNF2_N"/>
</dbReference>
<dbReference type="CDD" id="cd18793">
    <property type="entry name" value="SF2_C_SNF"/>
    <property type="match status" value="1"/>
</dbReference>
<dbReference type="InterPro" id="IPR013083">
    <property type="entry name" value="Znf_RING/FYVE/PHD"/>
</dbReference>
<feature type="region of interest" description="Disordered" evidence="8">
    <location>
        <begin position="20"/>
        <end position="43"/>
    </location>
</feature>
<feature type="compositionally biased region" description="Polar residues" evidence="8">
    <location>
        <begin position="763"/>
        <end position="776"/>
    </location>
</feature>
<dbReference type="InterPro" id="IPR059033">
    <property type="entry name" value="C144_05_dom"/>
</dbReference>
<keyword evidence="13" id="KW-1185">Reference proteome</keyword>
<dbReference type="InterPro" id="IPR027417">
    <property type="entry name" value="P-loop_NTPase"/>
</dbReference>
<dbReference type="InterPro" id="IPR038718">
    <property type="entry name" value="SNF2-like_sf"/>
</dbReference>
<keyword evidence="2" id="KW-0547">Nucleotide-binding</keyword>
<dbReference type="PROSITE" id="PS51194">
    <property type="entry name" value="HELICASE_CTER"/>
    <property type="match status" value="1"/>
</dbReference>
<dbReference type="SUPFAM" id="SSF57850">
    <property type="entry name" value="RING/U-box"/>
    <property type="match status" value="1"/>
</dbReference>
<dbReference type="STRING" id="1849047.A0A3D8QSZ0"/>
<dbReference type="GO" id="GO:0000209">
    <property type="term" value="P:protein polyubiquitination"/>
    <property type="evidence" value="ECO:0007669"/>
    <property type="project" value="TreeGrafter"/>
</dbReference>
<feature type="compositionally biased region" description="Basic and acidic residues" evidence="8">
    <location>
        <begin position="75"/>
        <end position="93"/>
    </location>
</feature>
<name>A0A3D8QSZ0_9HELO</name>
<evidence type="ECO:0000259" key="10">
    <source>
        <dbReference type="PROSITE" id="PS51192"/>
    </source>
</evidence>
<dbReference type="SUPFAM" id="SSF52540">
    <property type="entry name" value="P-loop containing nucleoside triphosphate hydrolases"/>
    <property type="match status" value="2"/>
</dbReference>
<evidence type="ECO:0000313" key="12">
    <source>
        <dbReference type="EMBL" id="RDW64811.1"/>
    </source>
</evidence>
<dbReference type="InterPro" id="IPR017907">
    <property type="entry name" value="Znf_RING_CS"/>
</dbReference>
<sequence>MGRNRAARAVGGGTVAALTLPSRRGGLHPSQRLPPAGIPEQPSNALDVAANDLVANGLPESLIDFARHSGAFSKEPARKRQKTGEHSRNDRTVTDLTGKSVQAPDFVTLCKASWEVRCIGSKLSNLQTPLRREDIKAYIRLLPGERQSYVEIVDDDQRTIYWTTFPAEDELSEEIKLAIEIQNLSSKDWARVEGKIWTILDVVLFYKEDSDHLRLDFTIRWNVTTSPYNLHQATKKPAAISRLLNHYIPDDQIAYVNKWSPQDFYNSVHVPPKEDAQATSIQVDLLETELYPFQKRSLQWLLRREGVEWASERIQKMQSPDPERLPHSFVQCKDVNGRIYYASNLYGVATYDVTPFLSVEQNTTGGILSEEMGLGKSVEVLSLITLHRRDLHAVANSSKVFDPYTEEEVTPTNTTLIITPPAILGQWLSEIKRYAPSLKVMHYQGLRLHRETPTTLLANLADCDIVLTTYGVLSAELNFTKLNPEKVLRGKKKYERPKSPLLELQFFRVAIDEAQMIESGVSAAAIVARTIPRVHAWCITGTPVRNEVGDLQGLLIFLRKEPYASNKHVWSSLVSSHKHNFQTLFGSLALRHSKQAVRDELRLPAQRRYVITMPFTPIEEQHYQELFLQMCEEIGLDSEGTPTSDNWDPKRNSTTEAMRTWLLRLRQTALHPEVGGRNRRALGNGDSPLRTVDQVLDAMMDQTDSTVRADQRSLLMLKLKRGQLFENSPRVKEALAIWTEAHQQAASIVAECREQLRLEHQNVKANSGSSQSTESAKPSDVDSDEADEQEEVDATSRLGVFRNRLRAALEIEHMAVFFLANAHFQIKSNEELTQPESPEFEALDKLETEGYEKAKKIRQEILLEIFRKANKLMRTIAKKAANQSFSEIPDFPTAPPKGGIESRRIMERLDELGEALDAQANQLDEWRENTIQFLLRPLVDEDDGVEITGDEYDSSTKTQDEVLVYIMVLKAVITDRHEALTGQENKLTEFDVKVALRLAKEGEGAFPQKTIELLAVRQQIMPSKEMGSVRGVVADLRALATSLRLDADNGSGRAQNELSIVNSQLKLVQKHLSDQSKASSALEKEIELFNTVSNARIEYYRQLQEVSDMVAPYEGVNNERILETILEEEAKLERKIATAKAKRRYLLHLREEAINPTEQRICIICRESFEMGALTVCGHQYCKECIKLWWSAHHNCPVCKKKLTHADLHDITYKPQELSIQAEEVSTVNQQRSSSDAKPRKSAIYSEISKTKLAEIKNIELDGPSFTTKVDTLARHLIWLRESDPGAKSIIFSQFRDFLDVLARAFTRFRIGYASIDKPDGITRFKEDPGTECFLLHARAHSSGLNLVNASHVFLCEPLLNTALELQAIARVDRIGQHQETSVWLYLVQDTVEESIHQLSVRRRMEHMGQSLFKKKGKSKSTTPEEILDSNLEEANSMELQQAALTKLLMKGGKGGEMVENEDLWDCLFGGVEQRKQMRNSDLRHNTEVRRHLVAEAAEQRWEQ</sequence>
<dbReference type="GO" id="GO:0006974">
    <property type="term" value="P:DNA damage response"/>
    <property type="evidence" value="ECO:0007669"/>
    <property type="project" value="TreeGrafter"/>
</dbReference>
<dbReference type="Proteomes" id="UP000256645">
    <property type="component" value="Unassembled WGS sequence"/>
</dbReference>
<dbReference type="SMART" id="SM00487">
    <property type="entry name" value="DEXDc"/>
    <property type="match status" value="1"/>
</dbReference>
<dbReference type="InterPro" id="IPR001841">
    <property type="entry name" value="Znf_RING"/>
</dbReference>
<feature type="domain" description="RING-type" evidence="9">
    <location>
        <begin position="1162"/>
        <end position="1200"/>
    </location>
</feature>
<dbReference type="Pfam" id="PF00176">
    <property type="entry name" value="SNF2-rel_dom"/>
    <property type="match status" value="1"/>
</dbReference>
<keyword evidence="1" id="KW-0479">Metal-binding</keyword>
<evidence type="ECO:0000313" key="13">
    <source>
        <dbReference type="Proteomes" id="UP000256645"/>
    </source>
</evidence>
<dbReference type="GO" id="GO:0005524">
    <property type="term" value="F:ATP binding"/>
    <property type="evidence" value="ECO:0007669"/>
    <property type="project" value="InterPro"/>
</dbReference>
<dbReference type="Gene3D" id="3.40.50.10810">
    <property type="entry name" value="Tandem AAA-ATPase domain"/>
    <property type="match status" value="1"/>
</dbReference>
<dbReference type="PROSITE" id="PS00518">
    <property type="entry name" value="ZF_RING_1"/>
    <property type="match status" value="1"/>
</dbReference>
<evidence type="ECO:0000256" key="8">
    <source>
        <dbReference type="SAM" id="MobiDB-lite"/>
    </source>
</evidence>
<gene>
    <name evidence="12" type="ORF">BP6252_10462</name>
</gene>
<feature type="region of interest" description="Disordered" evidence="8">
    <location>
        <begin position="73"/>
        <end position="95"/>
    </location>
</feature>
<dbReference type="FunFam" id="3.40.50.300:FF:001870">
    <property type="entry name" value="SNF2 family helicase/ATPase, putative"/>
    <property type="match status" value="1"/>
</dbReference>
<keyword evidence="5" id="KW-0862">Zinc</keyword>
<dbReference type="InterPro" id="IPR052583">
    <property type="entry name" value="ATP-helicase/E3_Ub-Ligase"/>
</dbReference>